<dbReference type="EMBL" id="SMOL01000536">
    <property type="protein sequence ID" value="KAB2609627.1"/>
    <property type="molecule type" value="Genomic_DNA"/>
</dbReference>
<dbReference type="AlphaFoldDB" id="A0A5N5G3A9"/>
<dbReference type="OrthoDB" id="1708998at2759"/>
<name>A0A5N5G3A9_9ROSA</name>
<reference evidence="1 2" key="2">
    <citation type="submission" date="2019-11" db="EMBL/GenBank/DDBJ databases">
        <title>A de novo genome assembly of a pear dwarfing rootstock.</title>
        <authorList>
            <person name="Wang F."/>
            <person name="Wang J."/>
            <person name="Li S."/>
            <person name="Zhang Y."/>
            <person name="Fang M."/>
            <person name="Ma L."/>
            <person name="Zhao Y."/>
            <person name="Jiang S."/>
        </authorList>
    </citation>
    <scope>NUCLEOTIDE SEQUENCE [LARGE SCALE GENOMIC DNA]</scope>
    <source>
        <strain evidence="1">S2</strain>
        <tissue evidence="1">Leaf</tissue>
    </source>
</reference>
<evidence type="ECO:0000313" key="1">
    <source>
        <dbReference type="EMBL" id="KAB2609627.1"/>
    </source>
</evidence>
<dbReference type="Proteomes" id="UP000327157">
    <property type="component" value="Unassembled WGS sequence"/>
</dbReference>
<organism evidence="1 2">
    <name type="scientific">Pyrus ussuriensis x Pyrus communis</name>
    <dbReference type="NCBI Taxonomy" id="2448454"/>
    <lineage>
        <taxon>Eukaryota</taxon>
        <taxon>Viridiplantae</taxon>
        <taxon>Streptophyta</taxon>
        <taxon>Embryophyta</taxon>
        <taxon>Tracheophyta</taxon>
        <taxon>Spermatophyta</taxon>
        <taxon>Magnoliopsida</taxon>
        <taxon>eudicotyledons</taxon>
        <taxon>Gunneridae</taxon>
        <taxon>Pentapetalae</taxon>
        <taxon>rosids</taxon>
        <taxon>fabids</taxon>
        <taxon>Rosales</taxon>
        <taxon>Rosaceae</taxon>
        <taxon>Amygdaloideae</taxon>
        <taxon>Maleae</taxon>
        <taxon>Pyrus</taxon>
    </lineage>
</organism>
<gene>
    <name evidence="1" type="ORF">D8674_036534</name>
</gene>
<evidence type="ECO:0000313" key="2">
    <source>
        <dbReference type="Proteomes" id="UP000327157"/>
    </source>
</evidence>
<proteinExistence type="predicted"/>
<sequence length="287" mass="32553">MLKEAQSVRLIGSRIKIEYELRHRGTVTSQQHNSIASSCGVVIKQNCPMQWESWAKIPEGTKKLDISPEAMAYIEETLATRYKHWRTIFTCILSYGMIQSLLAYMVAQSSCRTDRRIGSGSANILRTQNLWYKKYIAGKIARDSRTLLHHSGSKPFSYRLEARRQGSKFPEIDMFEDIYVRPGDETTNQLHVKATSQLSPETPIEDVTVPEDVGFQILTNVMDQNFGRHHGKVVRCMGKARVRETSASISRSNTAKVSALKEEVTTLKGQLAIQSEQMRAQEEQIKA</sequence>
<reference evidence="1 2" key="1">
    <citation type="submission" date="2019-09" db="EMBL/GenBank/DDBJ databases">
        <authorList>
            <person name="Ou C."/>
        </authorList>
    </citation>
    <scope>NUCLEOTIDE SEQUENCE [LARGE SCALE GENOMIC DNA]</scope>
    <source>
        <strain evidence="1">S2</strain>
        <tissue evidence="1">Leaf</tissue>
    </source>
</reference>
<keyword evidence="2" id="KW-1185">Reference proteome</keyword>
<accession>A0A5N5G3A9</accession>
<protein>
    <submittedName>
        <fullName evidence="1">Uncharacterized protein</fullName>
    </submittedName>
</protein>
<comment type="caution">
    <text evidence="1">The sequence shown here is derived from an EMBL/GenBank/DDBJ whole genome shotgun (WGS) entry which is preliminary data.</text>
</comment>